<protein>
    <recommendedName>
        <fullName evidence="3">DUF3108 domain-containing protein</fullName>
    </recommendedName>
</protein>
<proteinExistence type="predicted"/>
<evidence type="ECO:0008006" key="3">
    <source>
        <dbReference type="Google" id="ProtNLM"/>
    </source>
</evidence>
<dbReference type="Proteomes" id="UP000051012">
    <property type="component" value="Unassembled WGS sequence"/>
</dbReference>
<sequence>MFLLFLICFSVGERLEYTATFSFLHLGSMTLEIQDTITYNNTDCYFLSSILSSNQNLRFLFSLNDTIQVYARRYDLLPLFYEKRVNEGDFRNHSEIYFYHDDLSVVYDDSINLELLEESRDILTFWYYLRTVPLTIGDTINLHIHESKENYEVNCFVSKKETIKTSIGNFNTILVEPRTEEKGMFSSKGGMQIWYSDDDLRYPVQIKTKMNFGSILFKLKGVAN</sequence>
<evidence type="ECO:0000313" key="1">
    <source>
        <dbReference type="EMBL" id="KPJ70848.1"/>
    </source>
</evidence>
<evidence type="ECO:0000313" key="2">
    <source>
        <dbReference type="Proteomes" id="UP000051012"/>
    </source>
</evidence>
<name>A0A0S7Y815_UNCT6</name>
<dbReference type="AlphaFoldDB" id="A0A0S7Y815"/>
<accession>A0A0S7Y815</accession>
<dbReference type="InterPro" id="IPR021457">
    <property type="entry name" value="DUF3108"/>
</dbReference>
<gene>
    <name evidence="1" type="ORF">AMJ52_09370</name>
</gene>
<comment type="caution">
    <text evidence="1">The sequence shown here is derived from an EMBL/GenBank/DDBJ whole genome shotgun (WGS) entry which is preliminary data.</text>
</comment>
<dbReference type="Pfam" id="PF11306">
    <property type="entry name" value="DUF3108"/>
    <property type="match status" value="1"/>
</dbReference>
<dbReference type="EMBL" id="LJNI01000154">
    <property type="protein sequence ID" value="KPJ70848.1"/>
    <property type="molecule type" value="Genomic_DNA"/>
</dbReference>
<reference evidence="1 2" key="1">
    <citation type="journal article" date="2015" name="Microbiome">
        <title>Genomic resolution of linkages in carbon, nitrogen, and sulfur cycling among widespread estuary sediment bacteria.</title>
        <authorList>
            <person name="Baker B.J."/>
            <person name="Lazar C.S."/>
            <person name="Teske A.P."/>
            <person name="Dick G.J."/>
        </authorList>
    </citation>
    <scope>NUCLEOTIDE SEQUENCE [LARGE SCALE GENOMIC DNA]</scope>
    <source>
        <strain evidence="1">DG_78</strain>
    </source>
</reference>
<organism evidence="1 2">
    <name type="scientific">candidate division TA06 bacterium DG_78</name>
    <dbReference type="NCBI Taxonomy" id="1703772"/>
    <lineage>
        <taxon>Bacteria</taxon>
        <taxon>Bacteria division TA06</taxon>
    </lineage>
</organism>